<dbReference type="InterPro" id="IPR038765">
    <property type="entry name" value="Papain-like_cys_pep_sf"/>
</dbReference>
<dbReference type="OrthoDB" id="420187at2759"/>
<dbReference type="PROSITE" id="PS00972">
    <property type="entry name" value="USP_1"/>
    <property type="match status" value="1"/>
</dbReference>
<dbReference type="InParanoid" id="A2E722"/>
<evidence type="ECO:0000313" key="2">
    <source>
        <dbReference type="EMBL" id="EAY11540.1"/>
    </source>
</evidence>
<evidence type="ECO:0000259" key="1">
    <source>
        <dbReference type="PROSITE" id="PS50235"/>
    </source>
</evidence>
<feature type="domain" description="USP" evidence="1">
    <location>
        <begin position="1006"/>
        <end position="1303"/>
    </location>
</feature>
<dbReference type="FunFam" id="3.90.70.10:FF:000090">
    <property type="entry name" value="Clan CA, family C19, ubiquitin hydrolase-like cysteine peptidase"/>
    <property type="match status" value="1"/>
</dbReference>
<dbReference type="InterPro" id="IPR028889">
    <property type="entry name" value="USP"/>
</dbReference>
<name>A2E722_TRIV3</name>
<accession>A2E722</accession>
<dbReference type="InterPro" id="IPR018200">
    <property type="entry name" value="USP_CS"/>
</dbReference>
<evidence type="ECO:0000313" key="3">
    <source>
        <dbReference type="Proteomes" id="UP000001542"/>
    </source>
</evidence>
<dbReference type="PANTHER" id="PTHR24006:SF925">
    <property type="entry name" value="UBIQUITINYL HYDROLASE 1"/>
    <property type="match status" value="1"/>
</dbReference>
<gene>
    <name evidence="2" type="ORF">TVAG_006150</name>
</gene>
<dbReference type="InterPro" id="IPR001394">
    <property type="entry name" value="Peptidase_C19_UCH"/>
</dbReference>
<sequence>MLENNIQFPTETEVVSKLKESTISAEFINTINDVISKIIGLNSRQPPQKSNTFIEKLTPLILSAIVVDGKLPSSLEEQGLTFIHNYVQLITVIDLIGKLLSGICNVLPKEFRDLQSFSFNPPEDEEYINKIYEFSNPDEFLQPNVKKLSKYQQKLIEEVFKLNIFRHFFEVCSSDQLTNTTISGFIQFSKCLFNLLQPTSATAILEQIIKCFIPHLVKYPDIQVGPQYLLDLIRLIPTISNTIMAFLCEIMLKQTSSNNVAINVLELPQALESEAVKKAVIEILSQPVTSKHPKLMQTVASMLPKLSANMPFTATEILSILSQKSLFDEYHCNLVNGLILDMKESPEPIADFIISSDHFNARLIMTLIQVIPLTNSFSKILFERLMRDQDKLSPLSMKGLIMNDSVRKLIQNALDDTNNIQLIQKIAYFYKNASYLKDTSNFLLKLANVSITNPELLPSLDMFSSIIFNIDSKNLLLTMFKMILQSMFDAKRSIPPGLIRILSHWLAQAEELPEKEIIELLGNIDYSNCPTTLPILVDIITERAVDKDLIEKFVFKIATDTVKPKLAKWAVNIIFSKIHQKADNVHKFVDPLVQHLSDPDKCDNASRMIYESVLYETDFFECKSPQSLSQQFTVKDINKKMTMIFHPFHSSRYIYWRVSRDSGTPINNFDLYFINDGVETPILYGMPLTELSFIGNKNIKLVMKQVENKERMNTEPTFIRYLAKTGIDAMMKVLDFVSPTSERIFQILMLLAPIKTSSVTTPLQKVVVGEGCNPMEFVGSSKVLPYAIALTNDAIPNDVAQGIVEVLVASPLDHISMSIAVKFFPKIVNEFVFTADMIRRGMIMSKSVPLRQMFLELAKKTTDPDPFVACLPDAIKVNYRANTEQFFEALKLFKLNSDIFTPFFEDLPQYEDSYYIDPDETLIQLLSLIPKTKETTELVIKRLFMMPTVEKPISPFILSSESREAAFNFLQNDLSTSILLTHVNQIPSIPSVYLKFSDDFTYRARSGLYNLGSTCYINAVLQCVNALPNVSNKILSLQGNDYPPFVMQLRELLARMRYTVEGALSVRSFVETLDSFNPDIQDDALIFYNSNMIENLSKSIGQDNDIIKELEGESTLAYVSISDGKELSSQTNNFYHLTVPINDLTNIDEGFKKHFSGYIVDYNVGDGTTVKAICKPRINKWPNYLVLQLERYEYTVGERIKLIHEFAFPIALDPNRISQGSQSVHCDFGYSLAGVIVHEGDVDNGHYFAIVQGDDKEWYYCNDHNLEYFDVTKMKQWSFGVGENASAVREKVWTGYLLFYKRSDIVPEKPHLEKTLQQMIDTQNAQFWPNVVFYSHQFLDFVMKHVKNSNFSQESIELAFICLFRISVIKDEILSKWCSFFENSILTNKDRANFIIKLIGSKLGKTFANLISISDSSYNNISSLVMKALDKLMDNPQSIITLIKCTDEFAHKRSASFTLDLIARCTDFNFDWPNEEELLLTIISYLESDGLKDIFKGLAKQHSTAFAKLMDPVHDLLMTKGITAPIFAIFSIDGINRLTNSARKSDTFMDLLQKIAKIRPSLYKDQTHASPQTKQILQQITIPTTDDTETFFQKPEVDTRILTITIMKTLFSPEEKERKSVAAFLKQTVGKPTDETMKFLNLEFARGKIWDEKICEESIMCQEIIAEIPVCIDYLSKSPEVVTEYLDLLTTVSCLAPFALSTSLLPLAAVLNEIDNENVIVQIVTCMVRTTAVIRDFINKVDPSTIDKILSLEITNSSMVLFLMICGEKSVNSNLLRANIEYYLSEESNDYCLLLADFVTKYGSCEFEIPDNGNGFEQLSLATSLWDFFTNNEKKKKQLAVYMISIFDLIINSPLFASHRVVKEAFERLKQTNCTEQKAFMKKIASIPWYSKLTK</sequence>
<dbReference type="Proteomes" id="UP000001542">
    <property type="component" value="Unassembled WGS sequence"/>
</dbReference>
<protein>
    <submittedName>
        <fullName evidence="2">Clan CA, family C19, ubiquitin hydrolase-like cysteine peptidase</fullName>
    </submittedName>
</protein>
<dbReference type="GO" id="GO:0016579">
    <property type="term" value="P:protein deubiquitination"/>
    <property type="evidence" value="ECO:0007669"/>
    <property type="project" value="InterPro"/>
</dbReference>
<dbReference type="PROSITE" id="PS50235">
    <property type="entry name" value="USP_3"/>
    <property type="match status" value="1"/>
</dbReference>
<dbReference type="RefSeq" id="XP_001323763.1">
    <property type="nucleotide sequence ID" value="XM_001323728.1"/>
</dbReference>
<reference evidence="2" key="1">
    <citation type="submission" date="2006-10" db="EMBL/GenBank/DDBJ databases">
        <authorList>
            <person name="Amadeo P."/>
            <person name="Zhao Q."/>
            <person name="Wortman J."/>
            <person name="Fraser-Liggett C."/>
            <person name="Carlton J."/>
        </authorList>
    </citation>
    <scope>NUCLEOTIDE SEQUENCE</scope>
    <source>
        <strain evidence="2">G3</strain>
    </source>
</reference>
<keyword evidence="3" id="KW-1185">Reference proteome</keyword>
<dbReference type="Pfam" id="PF00443">
    <property type="entry name" value="UCH"/>
    <property type="match status" value="1"/>
</dbReference>
<dbReference type="VEuPathDB" id="TrichDB:TVAG_006150"/>
<dbReference type="InterPro" id="IPR050164">
    <property type="entry name" value="Peptidase_C19"/>
</dbReference>
<keyword evidence="2" id="KW-0378">Hydrolase</keyword>
<organism evidence="2 3">
    <name type="scientific">Trichomonas vaginalis (strain ATCC PRA-98 / G3)</name>
    <dbReference type="NCBI Taxonomy" id="412133"/>
    <lineage>
        <taxon>Eukaryota</taxon>
        <taxon>Metamonada</taxon>
        <taxon>Parabasalia</taxon>
        <taxon>Trichomonadida</taxon>
        <taxon>Trichomonadidae</taxon>
        <taxon>Trichomonas</taxon>
    </lineage>
</organism>
<dbReference type="KEGG" id="tva:4769494"/>
<dbReference type="GO" id="GO:0004843">
    <property type="term" value="F:cysteine-type deubiquitinase activity"/>
    <property type="evidence" value="ECO:0000318"/>
    <property type="project" value="GO_Central"/>
</dbReference>
<dbReference type="EMBL" id="DS113317">
    <property type="protein sequence ID" value="EAY11540.1"/>
    <property type="molecule type" value="Genomic_DNA"/>
</dbReference>
<dbReference type="GO" id="GO:0031647">
    <property type="term" value="P:regulation of protein stability"/>
    <property type="evidence" value="ECO:0000318"/>
    <property type="project" value="GO_Central"/>
</dbReference>
<dbReference type="VEuPathDB" id="TrichDB:TVAGG3_0982670"/>
<dbReference type="Gene3D" id="3.90.70.10">
    <property type="entry name" value="Cysteine proteinases"/>
    <property type="match status" value="1"/>
</dbReference>
<dbReference type="GO" id="GO:0005829">
    <property type="term" value="C:cytosol"/>
    <property type="evidence" value="ECO:0000318"/>
    <property type="project" value="GO_Central"/>
</dbReference>
<dbReference type="GO" id="GO:0005634">
    <property type="term" value="C:nucleus"/>
    <property type="evidence" value="ECO:0000318"/>
    <property type="project" value="GO_Central"/>
</dbReference>
<dbReference type="PROSITE" id="PS00973">
    <property type="entry name" value="USP_2"/>
    <property type="match status" value="1"/>
</dbReference>
<reference evidence="2" key="2">
    <citation type="journal article" date="2007" name="Science">
        <title>Draft genome sequence of the sexually transmitted pathogen Trichomonas vaginalis.</title>
        <authorList>
            <person name="Carlton J.M."/>
            <person name="Hirt R.P."/>
            <person name="Silva J.C."/>
            <person name="Delcher A.L."/>
            <person name="Schatz M."/>
            <person name="Zhao Q."/>
            <person name="Wortman J.R."/>
            <person name="Bidwell S.L."/>
            <person name="Alsmark U.C.M."/>
            <person name="Besteiro S."/>
            <person name="Sicheritz-Ponten T."/>
            <person name="Noel C.J."/>
            <person name="Dacks J.B."/>
            <person name="Foster P.G."/>
            <person name="Simillion C."/>
            <person name="Van de Peer Y."/>
            <person name="Miranda-Saavedra D."/>
            <person name="Barton G.J."/>
            <person name="Westrop G.D."/>
            <person name="Mueller S."/>
            <person name="Dessi D."/>
            <person name="Fiori P.L."/>
            <person name="Ren Q."/>
            <person name="Paulsen I."/>
            <person name="Zhang H."/>
            <person name="Bastida-Corcuera F.D."/>
            <person name="Simoes-Barbosa A."/>
            <person name="Brown M.T."/>
            <person name="Hayes R.D."/>
            <person name="Mukherjee M."/>
            <person name="Okumura C.Y."/>
            <person name="Schneider R."/>
            <person name="Smith A.J."/>
            <person name="Vanacova S."/>
            <person name="Villalvazo M."/>
            <person name="Haas B.J."/>
            <person name="Pertea M."/>
            <person name="Feldblyum T.V."/>
            <person name="Utterback T.R."/>
            <person name="Shu C.L."/>
            <person name="Osoegawa K."/>
            <person name="de Jong P.J."/>
            <person name="Hrdy I."/>
            <person name="Horvathova L."/>
            <person name="Zubacova Z."/>
            <person name="Dolezal P."/>
            <person name="Malik S.B."/>
            <person name="Logsdon J.M. Jr."/>
            <person name="Henze K."/>
            <person name="Gupta A."/>
            <person name="Wang C.C."/>
            <person name="Dunne R.L."/>
            <person name="Upcroft J.A."/>
            <person name="Upcroft P."/>
            <person name="White O."/>
            <person name="Salzberg S.L."/>
            <person name="Tang P."/>
            <person name="Chiu C.-H."/>
            <person name="Lee Y.-S."/>
            <person name="Embley T.M."/>
            <person name="Coombs G.H."/>
            <person name="Mottram J.C."/>
            <person name="Tachezy J."/>
            <person name="Fraser-Liggett C.M."/>
            <person name="Johnson P.J."/>
        </authorList>
    </citation>
    <scope>NUCLEOTIDE SEQUENCE [LARGE SCALE GENOMIC DNA]</scope>
    <source>
        <strain evidence="2">G3</strain>
    </source>
</reference>
<dbReference type="SUPFAM" id="SSF54001">
    <property type="entry name" value="Cysteine proteinases"/>
    <property type="match status" value="1"/>
</dbReference>
<proteinExistence type="predicted"/>
<dbReference type="PANTHER" id="PTHR24006">
    <property type="entry name" value="UBIQUITIN CARBOXYL-TERMINAL HYDROLASE"/>
    <property type="match status" value="1"/>
</dbReference>
<dbReference type="eggNOG" id="KOG1866">
    <property type="taxonomic scope" value="Eukaryota"/>
</dbReference>